<name>A0A3G9GGJ8_9NEIS</name>
<keyword evidence="7 8" id="KW-0472">Membrane</keyword>
<dbReference type="Proteomes" id="UP000198290">
    <property type="component" value="Chromosome"/>
</dbReference>
<evidence type="ECO:0000256" key="7">
    <source>
        <dbReference type="ARBA" id="ARBA00023136"/>
    </source>
</evidence>
<dbReference type="KEGG" id="amah:DLM_3398"/>
<keyword evidence="6 8" id="KW-1133">Transmembrane helix</keyword>
<feature type="transmembrane region" description="Helical" evidence="8">
    <location>
        <begin position="211"/>
        <end position="232"/>
    </location>
</feature>
<sequence>MSYFSQPLPLPLLALIAAAGLYAGIQNALAGGGSFITFPALLLAGLNPLAANMSSTIALFPSQITSALAGRKLVGGVGPVPFRHLFAVSLIGGVLGALLLLSTPVSIFTRLVPWLVLFATSVFAWGSFRRKPVVDPDAPPRHLPTPLLLLIQGVIAVYGGYFGGGIGFLMLAALTIAGQQVRMATATKNALAMTMNASAVAIFAFSPQINWAAVLALGLGGIAGGVVGGWLMHRLPERHLRGFVVVVGTALTIWLFIR</sequence>
<dbReference type="STRING" id="332411.VI06_10240"/>
<reference evidence="10" key="1">
    <citation type="journal article" date="2017" name="Biotechnol. Biofuels">
        <title>Evaluation of environmental bacterial communities as a factor affecting the growth of duckweed Lemna minor.</title>
        <authorList>
            <person name="Ishizawa H."/>
            <person name="Kuroda M."/>
            <person name="Morikawa M."/>
            <person name="Ike M."/>
        </authorList>
    </citation>
    <scope>NUCLEOTIDE SEQUENCE [LARGE SCALE GENOMIC DNA]</scope>
    <source>
        <strain evidence="10">H3</strain>
    </source>
</reference>
<proteinExistence type="inferred from homology"/>
<evidence type="ECO:0000256" key="2">
    <source>
        <dbReference type="ARBA" id="ARBA00009142"/>
    </source>
</evidence>
<dbReference type="EMBL" id="AP018823">
    <property type="protein sequence ID" value="BBF86988.1"/>
    <property type="molecule type" value="Genomic_DNA"/>
</dbReference>
<dbReference type="PANTHER" id="PTHR30269">
    <property type="entry name" value="TRANSMEMBRANE PROTEIN YFCA"/>
    <property type="match status" value="1"/>
</dbReference>
<protein>
    <recommendedName>
        <fullName evidence="8">Probable membrane transporter protein</fullName>
    </recommendedName>
</protein>
<dbReference type="RefSeq" id="WP_089085207.1">
    <property type="nucleotide sequence ID" value="NZ_AP018823.1"/>
</dbReference>
<dbReference type="Pfam" id="PF01925">
    <property type="entry name" value="TauE"/>
    <property type="match status" value="1"/>
</dbReference>
<keyword evidence="3" id="KW-0813">Transport</keyword>
<accession>A0A3G9GGJ8</accession>
<evidence type="ECO:0000256" key="4">
    <source>
        <dbReference type="ARBA" id="ARBA00022475"/>
    </source>
</evidence>
<keyword evidence="10" id="KW-1185">Reference proteome</keyword>
<feature type="transmembrane region" description="Helical" evidence="8">
    <location>
        <begin position="82"/>
        <end position="101"/>
    </location>
</feature>
<dbReference type="InterPro" id="IPR052017">
    <property type="entry name" value="TSUP"/>
</dbReference>
<keyword evidence="5 8" id="KW-0812">Transmembrane</keyword>
<organism evidence="9 10">
    <name type="scientific">Aquitalea magnusonii</name>
    <dbReference type="NCBI Taxonomy" id="332411"/>
    <lineage>
        <taxon>Bacteria</taxon>
        <taxon>Pseudomonadati</taxon>
        <taxon>Pseudomonadota</taxon>
        <taxon>Betaproteobacteria</taxon>
        <taxon>Neisseriales</taxon>
        <taxon>Chromobacteriaceae</taxon>
        <taxon>Aquitalea</taxon>
    </lineage>
</organism>
<evidence type="ECO:0000256" key="6">
    <source>
        <dbReference type="ARBA" id="ARBA00022989"/>
    </source>
</evidence>
<evidence type="ECO:0000256" key="3">
    <source>
        <dbReference type="ARBA" id="ARBA00022448"/>
    </source>
</evidence>
<evidence type="ECO:0000313" key="9">
    <source>
        <dbReference type="EMBL" id="BBF86988.1"/>
    </source>
</evidence>
<keyword evidence="4 8" id="KW-1003">Cell membrane</keyword>
<dbReference type="OrthoDB" id="9807082at2"/>
<dbReference type="InterPro" id="IPR002781">
    <property type="entry name" value="TM_pro_TauE-like"/>
</dbReference>
<dbReference type="GO" id="GO:0005886">
    <property type="term" value="C:plasma membrane"/>
    <property type="evidence" value="ECO:0007669"/>
    <property type="project" value="UniProtKB-SubCell"/>
</dbReference>
<evidence type="ECO:0000256" key="5">
    <source>
        <dbReference type="ARBA" id="ARBA00022692"/>
    </source>
</evidence>
<feature type="transmembrane region" description="Helical" evidence="8">
    <location>
        <begin position="108"/>
        <end position="128"/>
    </location>
</feature>
<feature type="transmembrane region" description="Helical" evidence="8">
    <location>
        <begin position="148"/>
        <end position="177"/>
    </location>
</feature>
<reference evidence="10" key="3">
    <citation type="journal article" date="2017" name="Plant Physiol. Biochem.">
        <title>Differential oxidative and antioxidative response of duckweed Lemna minor toward plant growth promoting/inhibiting bacteria.</title>
        <authorList>
            <person name="Ishizawa H."/>
            <person name="Kuroda M."/>
            <person name="Morikawa M."/>
            <person name="Ike M."/>
        </authorList>
    </citation>
    <scope>NUCLEOTIDE SEQUENCE [LARGE SCALE GENOMIC DNA]</scope>
    <source>
        <strain evidence="10">H3</strain>
    </source>
</reference>
<dbReference type="PANTHER" id="PTHR30269:SF0">
    <property type="entry name" value="MEMBRANE TRANSPORTER PROTEIN YFCA-RELATED"/>
    <property type="match status" value="1"/>
</dbReference>
<dbReference type="AlphaFoldDB" id="A0A3G9GGJ8"/>
<comment type="similarity">
    <text evidence="2 8">Belongs to the 4-toluene sulfonate uptake permease (TSUP) (TC 2.A.102) family.</text>
</comment>
<feature type="transmembrane region" description="Helical" evidence="8">
    <location>
        <begin position="239"/>
        <end position="257"/>
    </location>
</feature>
<evidence type="ECO:0000313" key="10">
    <source>
        <dbReference type="Proteomes" id="UP000198290"/>
    </source>
</evidence>
<evidence type="ECO:0000256" key="1">
    <source>
        <dbReference type="ARBA" id="ARBA00004651"/>
    </source>
</evidence>
<evidence type="ECO:0000256" key="8">
    <source>
        <dbReference type="RuleBase" id="RU363041"/>
    </source>
</evidence>
<gene>
    <name evidence="9" type="ORF">DLM_3398</name>
</gene>
<comment type="subcellular location">
    <subcellularLocation>
        <location evidence="1 8">Cell membrane</location>
        <topology evidence="1 8">Multi-pass membrane protein</topology>
    </subcellularLocation>
</comment>
<reference evidence="9 10" key="2">
    <citation type="journal article" date="2017" name="Genome Announc.">
        <title>Draft genome sequence of Aquitalea magnusonii strain H3, a plant growth-promoting bacterium of duckweed Lemna minor.</title>
        <authorList>
            <person name="Ishizawa H."/>
            <person name="Kuroda M."/>
            <person name="Ike M."/>
        </authorList>
    </citation>
    <scope>NUCLEOTIDE SEQUENCE [LARGE SCALE GENOMIC DNA]</scope>
    <source>
        <strain evidence="9 10">H3</strain>
    </source>
</reference>
<feature type="transmembrane region" description="Helical" evidence="8">
    <location>
        <begin position="189"/>
        <end position="205"/>
    </location>
</feature>